<evidence type="ECO:0000313" key="5">
    <source>
        <dbReference type="Proteomes" id="UP000238314"/>
    </source>
</evidence>
<dbReference type="SUPFAM" id="SSF54909">
    <property type="entry name" value="Dimeric alpha+beta barrel"/>
    <property type="match status" value="1"/>
</dbReference>
<keyword evidence="3" id="KW-0503">Monooxygenase</keyword>
<dbReference type="GO" id="GO:0004497">
    <property type="term" value="F:monooxygenase activity"/>
    <property type="evidence" value="ECO:0007669"/>
    <property type="project" value="UniProtKB-KW"/>
</dbReference>
<sequence length="96" mass="11577">MNLHIIALFKFQENYLMEAVELFQNLVKETRKEEGCLQYDLIEDNENKGTFFLVELWETKEHHNRHNGQDHLLDFRRDASKILSENAQVYKGFKIY</sequence>
<dbReference type="EMBL" id="FTOJ01000002">
    <property type="protein sequence ID" value="SIS70506.1"/>
    <property type="molecule type" value="Genomic_DNA"/>
</dbReference>
<dbReference type="Gene3D" id="3.30.70.100">
    <property type="match status" value="1"/>
</dbReference>
<evidence type="ECO:0000313" key="4">
    <source>
        <dbReference type="Proteomes" id="UP000186246"/>
    </source>
</evidence>
<reference evidence="3" key="2">
    <citation type="submission" date="2017-01" db="EMBL/GenBank/DDBJ databases">
        <authorList>
            <person name="Mah S.A."/>
            <person name="Swanson W.J."/>
            <person name="Moy G.W."/>
            <person name="Vacquier V.D."/>
        </authorList>
    </citation>
    <scope>NUCLEOTIDE SEQUENCE [LARGE SCALE GENOMIC DNA]</scope>
    <source>
        <strain evidence="3">DSM 21068</strain>
    </source>
</reference>
<proteinExistence type="predicted"/>
<gene>
    <name evidence="2" type="ORF">B0A70_01995</name>
    <name evidence="3" type="ORF">SAMN05421796_102133</name>
</gene>
<accession>A0A1N7L9J5</accession>
<dbReference type="Proteomes" id="UP000186246">
    <property type="component" value="Unassembled WGS sequence"/>
</dbReference>
<dbReference type="InterPro" id="IPR007138">
    <property type="entry name" value="ABM_dom"/>
</dbReference>
<dbReference type="Proteomes" id="UP000238314">
    <property type="component" value="Unassembled WGS sequence"/>
</dbReference>
<keyword evidence="5" id="KW-1185">Reference proteome</keyword>
<dbReference type="PROSITE" id="PS51725">
    <property type="entry name" value="ABM"/>
    <property type="match status" value="1"/>
</dbReference>
<dbReference type="STRING" id="551459.SAMN05421796_102133"/>
<dbReference type="RefSeq" id="WP_076450382.1">
    <property type="nucleotide sequence ID" value="NZ_FTOJ01000002.1"/>
</dbReference>
<evidence type="ECO:0000259" key="1">
    <source>
        <dbReference type="PROSITE" id="PS51725"/>
    </source>
</evidence>
<organism evidence="3 4">
    <name type="scientific">Chryseobacterium piscicola</name>
    <dbReference type="NCBI Taxonomy" id="551459"/>
    <lineage>
        <taxon>Bacteria</taxon>
        <taxon>Pseudomonadati</taxon>
        <taxon>Bacteroidota</taxon>
        <taxon>Flavobacteriia</taxon>
        <taxon>Flavobacteriales</taxon>
        <taxon>Weeksellaceae</taxon>
        <taxon>Chryseobacterium group</taxon>
        <taxon>Chryseobacterium</taxon>
    </lineage>
</organism>
<protein>
    <submittedName>
        <fullName evidence="2">Antibiotic biosynthesis monooxygenase</fullName>
    </submittedName>
    <submittedName>
        <fullName evidence="3">Quinol monooxygenase YgiN</fullName>
    </submittedName>
</protein>
<dbReference type="OrthoDB" id="9806189at2"/>
<reference evidence="2 5" key="1">
    <citation type="submission" date="2016-11" db="EMBL/GenBank/DDBJ databases">
        <title>Whole genomes of Flavobacteriaceae.</title>
        <authorList>
            <person name="Stine C."/>
            <person name="Li C."/>
            <person name="Tadesse D."/>
        </authorList>
    </citation>
    <scope>NUCLEOTIDE SEQUENCE [LARGE SCALE GENOMIC DNA]</scope>
    <source>
        <strain evidence="2 5">DSM 21068</strain>
    </source>
</reference>
<evidence type="ECO:0000313" key="3">
    <source>
        <dbReference type="EMBL" id="SIS70506.1"/>
    </source>
</evidence>
<dbReference type="PANTHER" id="PTHR33336:SF3">
    <property type="entry name" value="ABM DOMAIN-CONTAINING PROTEIN"/>
    <property type="match status" value="1"/>
</dbReference>
<dbReference type="AlphaFoldDB" id="A0A1N7L9J5"/>
<keyword evidence="3" id="KW-0560">Oxidoreductase</keyword>
<dbReference type="EMBL" id="MUGO01000002">
    <property type="protein sequence ID" value="PQA97458.1"/>
    <property type="molecule type" value="Genomic_DNA"/>
</dbReference>
<reference evidence="4" key="3">
    <citation type="submission" date="2017-01" db="EMBL/GenBank/DDBJ databases">
        <authorList>
            <person name="Varghese N."/>
            <person name="Submissions S."/>
        </authorList>
    </citation>
    <scope>NUCLEOTIDE SEQUENCE [LARGE SCALE GENOMIC DNA]</scope>
    <source>
        <strain evidence="4">DSM 21068</strain>
    </source>
</reference>
<feature type="domain" description="ABM" evidence="1">
    <location>
        <begin position="3"/>
        <end position="93"/>
    </location>
</feature>
<dbReference type="InterPro" id="IPR011008">
    <property type="entry name" value="Dimeric_a/b-barrel"/>
</dbReference>
<evidence type="ECO:0000313" key="2">
    <source>
        <dbReference type="EMBL" id="PQA97458.1"/>
    </source>
</evidence>
<dbReference type="PANTHER" id="PTHR33336">
    <property type="entry name" value="QUINOL MONOOXYGENASE YGIN-RELATED"/>
    <property type="match status" value="1"/>
</dbReference>
<dbReference type="InterPro" id="IPR050744">
    <property type="entry name" value="AI-2_Isomerase_LsrG"/>
</dbReference>
<dbReference type="Pfam" id="PF03992">
    <property type="entry name" value="ABM"/>
    <property type="match status" value="1"/>
</dbReference>
<name>A0A1N7L9J5_9FLAO</name>